<dbReference type="Pfam" id="PF25095">
    <property type="entry name" value="C2H2-zf_KIN17"/>
    <property type="match status" value="1"/>
</dbReference>
<dbReference type="Gene3D" id="1.10.10.2030">
    <property type="entry name" value="DNA/RNA-binding protein Kin17, conserved domain"/>
    <property type="match status" value="1"/>
</dbReference>
<feature type="compositionally biased region" description="Basic and acidic residues" evidence="5">
    <location>
        <begin position="221"/>
        <end position="234"/>
    </location>
</feature>
<evidence type="ECO:0000313" key="7">
    <source>
        <dbReference type="EMBL" id="TQB74944.1"/>
    </source>
</evidence>
<proteinExistence type="inferred from homology"/>
<evidence type="ECO:0000313" key="8">
    <source>
        <dbReference type="Proteomes" id="UP000319663"/>
    </source>
</evidence>
<dbReference type="PROSITE" id="PS00028">
    <property type="entry name" value="ZINC_FINGER_C2H2_1"/>
    <property type="match status" value="1"/>
</dbReference>
<accession>A0A507QYE4</accession>
<dbReference type="InterPro" id="IPR019447">
    <property type="entry name" value="DNA/RNA-bd_Kin17_WH-like_dom"/>
</dbReference>
<reference evidence="7 8" key="1">
    <citation type="submission" date="2019-06" db="EMBL/GenBank/DDBJ databases">
        <title>Wine fermentation using esterase from Monascus purpureus.</title>
        <authorList>
            <person name="Geng C."/>
            <person name="Zhang Y."/>
        </authorList>
    </citation>
    <scope>NUCLEOTIDE SEQUENCE [LARGE SCALE GENOMIC DNA]</scope>
    <source>
        <strain evidence="7">HQ1</strain>
    </source>
</reference>
<dbReference type="GO" id="GO:0003690">
    <property type="term" value="F:double-stranded DNA binding"/>
    <property type="evidence" value="ECO:0007669"/>
    <property type="project" value="TreeGrafter"/>
</dbReference>
<dbReference type="STRING" id="5098.A0A507QYE4"/>
<dbReference type="GO" id="GO:0005634">
    <property type="term" value="C:nucleus"/>
    <property type="evidence" value="ECO:0007669"/>
    <property type="project" value="TreeGrafter"/>
</dbReference>
<evidence type="ECO:0000256" key="5">
    <source>
        <dbReference type="SAM" id="MobiDB-lite"/>
    </source>
</evidence>
<feature type="region of interest" description="Disordered" evidence="5">
    <location>
        <begin position="159"/>
        <end position="190"/>
    </location>
</feature>
<protein>
    <recommendedName>
        <fullName evidence="6">C2H2-type domain-containing protein</fullName>
    </recommendedName>
</protein>
<evidence type="ECO:0000256" key="1">
    <source>
        <dbReference type="ARBA" id="ARBA00008517"/>
    </source>
</evidence>
<dbReference type="InterPro" id="IPR056767">
    <property type="entry name" value="C2H2-Znf_KIN17"/>
</dbReference>
<feature type="region of interest" description="Disordered" evidence="5">
    <location>
        <begin position="212"/>
        <end position="300"/>
    </location>
</feature>
<dbReference type="SUPFAM" id="SSF57667">
    <property type="entry name" value="beta-beta-alpha zinc fingers"/>
    <property type="match status" value="1"/>
</dbReference>
<dbReference type="GO" id="GO:0006974">
    <property type="term" value="P:DNA damage response"/>
    <property type="evidence" value="ECO:0007669"/>
    <property type="project" value="TreeGrafter"/>
</dbReference>
<feature type="compositionally biased region" description="Low complexity" evidence="5">
    <location>
        <begin position="236"/>
        <end position="251"/>
    </location>
</feature>
<dbReference type="GO" id="GO:0008270">
    <property type="term" value="F:zinc ion binding"/>
    <property type="evidence" value="ECO:0007669"/>
    <property type="project" value="UniProtKB-KW"/>
</dbReference>
<organism evidence="7 8">
    <name type="scientific">Monascus purpureus</name>
    <name type="common">Red mold</name>
    <name type="synonym">Monascus anka</name>
    <dbReference type="NCBI Taxonomy" id="5098"/>
    <lineage>
        <taxon>Eukaryota</taxon>
        <taxon>Fungi</taxon>
        <taxon>Dikarya</taxon>
        <taxon>Ascomycota</taxon>
        <taxon>Pezizomycotina</taxon>
        <taxon>Eurotiomycetes</taxon>
        <taxon>Eurotiomycetidae</taxon>
        <taxon>Eurotiales</taxon>
        <taxon>Aspergillaceae</taxon>
        <taxon>Monascus</taxon>
    </lineage>
</organism>
<evidence type="ECO:0000256" key="4">
    <source>
        <dbReference type="ARBA" id="ARBA00022833"/>
    </source>
</evidence>
<dbReference type="EMBL" id="VIFY01000025">
    <property type="protein sequence ID" value="TQB74944.1"/>
    <property type="molecule type" value="Genomic_DNA"/>
</dbReference>
<dbReference type="InterPro" id="IPR037321">
    <property type="entry name" value="KIN17-like"/>
</dbReference>
<comment type="caution">
    <text evidence="7">The sequence shown here is derived from an EMBL/GenBank/DDBJ whole genome shotgun (WGS) entry which is preliminary data.</text>
</comment>
<evidence type="ECO:0000259" key="6">
    <source>
        <dbReference type="PROSITE" id="PS00028"/>
    </source>
</evidence>
<evidence type="ECO:0000256" key="2">
    <source>
        <dbReference type="ARBA" id="ARBA00022723"/>
    </source>
</evidence>
<dbReference type="FunFam" id="1.10.10.2030:FF:000001">
    <property type="entry name" value="DNA/RNA-binding protein KIN17, putative"/>
    <property type="match status" value="1"/>
</dbReference>
<dbReference type="PANTHER" id="PTHR12805:SF0">
    <property type="entry name" value="DNA_RNA-BINDING PROTEIN KIN17"/>
    <property type="match status" value="1"/>
</dbReference>
<feature type="domain" description="C2H2-type" evidence="6">
    <location>
        <begin position="28"/>
        <end position="50"/>
    </location>
</feature>
<dbReference type="InterPro" id="IPR013087">
    <property type="entry name" value="Znf_C2H2_type"/>
</dbReference>
<comment type="similarity">
    <text evidence="1">Belongs to the KIN17 family.</text>
</comment>
<dbReference type="GO" id="GO:0006260">
    <property type="term" value="P:DNA replication"/>
    <property type="evidence" value="ECO:0007669"/>
    <property type="project" value="TreeGrafter"/>
</dbReference>
<feature type="region of interest" description="Disordered" evidence="5">
    <location>
        <begin position="312"/>
        <end position="332"/>
    </location>
</feature>
<dbReference type="InterPro" id="IPR038254">
    <property type="entry name" value="KIN17_WH-like_sf"/>
</dbReference>
<dbReference type="PANTHER" id="PTHR12805">
    <property type="entry name" value="KIN17 KIN, ANTIGENIC DETERMINANT OF RECA PROTEIN HOMOLOG"/>
    <property type="match status" value="1"/>
</dbReference>
<sequence>MPRAEAGSTKAISNKIKSKGLGRLRWYCQACERQMRDENGFKCHVQSESHVRQVLLIGEDPKKYIEDYSEQFLSNFINMLKTTHGEKKVHINQFYQQVIADKHHIHMNATRWKSLTQFAAHLGREGICRVEETEKGLFVSWIDNSPETLRKREAILKKERQDKGDEEREQRQIQEQVERAQRAAEKSKQAEAELDYKANILERREGQKLQLNIGLGSKANGETKPKSESPDAAKDSVASPSNASPAPTLASTVPSAQPGAKLSLSLGEKKPKNVFASAVKKNPLAGKKGSVMEPPKKMTEQERIMKAEMEAMQRKRTHGGSGFPGPKRPKVS</sequence>
<keyword evidence="4" id="KW-0862">Zinc</keyword>
<dbReference type="Proteomes" id="UP000319663">
    <property type="component" value="Unassembled WGS sequence"/>
</dbReference>
<dbReference type="Pfam" id="PF10357">
    <property type="entry name" value="WH_KIN17"/>
    <property type="match status" value="1"/>
</dbReference>
<dbReference type="SMART" id="SM01253">
    <property type="entry name" value="Kin17_mid"/>
    <property type="match status" value="1"/>
</dbReference>
<name>A0A507QYE4_MONPU</name>
<dbReference type="InterPro" id="IPR036236">
    <property type="entry name" value="Znf_C2H2_sf"/>
</dbReference>
<dbReference type="OrthoDB" id="10266249at2759"/>
<dbReference type="AlphaFoldDB" id="A0A507QYE4"/>
<keyword evidence="2" id="KW-0479">Metal-binding</keyword>
<evidence type="ECO:0000256" key="3">
    <source>
        <dbReference type="ARBA" id="ARBA00022771"/>
    </source>
</evidence>
<keyword evidence="8" id="KW-1185">Reference proteome</keyword>
<keyword evidence="3" id="KW-0863">Zinc-finger</keyword>
<gene>
    <name evidence="7" type="ORF">MPDQ_003975</name>
</gene>